<name>A0A6B0SET9_9EURY</name>
<evidence type="ECO:0000313" key="4">
    <source>
        <dbReference type="Proteomes" id="UP000471521"/>
    </source>
</evidence>
<dbReference type="EMBL" id="WUUU01000026">
    <property type="protein sequence ID" value="MXR20068.1"/>
    <property type="molecule type" value="Genomic_DNA"/>
</dbReference>
<feature type="region of interest" description="Disordered" evidence="1">
    <location>
        <begin position="216"/>
        <end position="240"/>
    </location>
</feature>
<dbReference type="AlphaFoldDB" id="A0A6B0SET9"/>
<feature type="transmembrane region" description="Helical" evidence="2">
    <location>
        <begin position="12"/>
        <end position="36"/>
    </location>
</feature>
<feature type="transmembrane region" description="Helical" evidence="2">
    <location>
        <begin position="90"/>
        <end position="111"/>
    </location>
</feature>
<keyword evidence="2" id="KW-0812">Transmembrane</keyword>
<sequence>MDIPDVSLTDAATVAAYLLFGVVGTIIAALAAINALQSVQPVVYDAFYLQLGPWSATTAATTVHFGFAGVLAVGVPVVVAELVGGDRVRFVGGGLLAVTVALLVVLLGAAALDAHGFLTVVLAYALLVVGALAGLRHFGASTGASATFVGGVPVLALLLVLLAFGLGWGGGYDVVAEPVPASSVDEPATTFEDAPDVREDLFSEAACDPEDGVCRLPLRGTNTKRRPHARSTARGSAARS</sequence>
<proteinExistence type="predicted"/>
<gene>
    <name evidence="3" type="ORF">GRX66_05425</name>
</gene>
<keyword evidence="2" id="KW-1133">Transmembrane helix</keyword>
<reference evidence="3 4" key="1">
    <citation type="submission" date="2019-12" db="EMBL/GenBank/DDBJ databases">
        <title>Isolation and characterization of three novel carbon monoxide-oxidizing members of Halobacteria from salione crusts and soils.</title>
        <authorList>
            <person name="Myers M.R."/>
            <person name="King G.M."/>
        </authorList>
    </citation>
    <scope>NUCLEOTIDE SEQUENCE [LARGE SCALE GENOMIC DNA]</scope>
    <source>
        <strain evidence="3 4">PCN9</strain>
    </source>
</reference>
<dbReference type="Proteomes" id="UP000471521">
    <property type="component" value="Unassembled WGS sequence"/>
</dbReference>
<organism evidence="3 4">
    <name type="scientific">Halobacterium bonnevillei</name>
    <dbReference type="NCBI Taxonomy" id="2692200"/>
    <lineage>
        <taxon>Archaea</taxon>
        <taxon>Methanobacteriati</taxon>
        <taxon>Methanobacteriota</taxon>
        <taxon>Stenosarchaea group</taxon>
        <taxon>Halobacteria</taxon>
        <taxon>Halobacteriales</taxon>
        <taxon>Halobacteriaceae</taxon>
        <taxon>Halobacterium</taxon>
    </lineage>
</organism>
<protein>
    <recommendedName>
        <fullName evidence="5">DUF998 domain-containing protein</fullName>
    </recommendedName>
</protein>
<feature type="transmembrane region" description="Helical" evidence="2">
    <location>
        <begin position="147"/>
        <end position="168"/>
    </location>
</feature>
<evidence type="ECO:0000313" key="3">
    <source>
        <dbReference type="EMBL" id="MXR20068.1"/>
    </source>
</evidence>
<feature type="compositionally biased region" description="Basic residues" evidence="1">
    <location>
        <begin position="222"/>
        <end position="231"/>
    </location>
</feature>
<accession>A0A6B0SET9</accession>
<comment type="caution">
    <text evidence="3">The sequence shown here is derived from an EMBL/GenBank/DDBJ whole genome shotgun (WGS) entry which is preliminary data.</text>
</comment>
<feature type="transmembrane region" description="Helical" evidence="2">
    <location>
        <begin position="56"/>
        <end position="78"/>
    </location>
</feature>
<keyword evidence="2" id="KW-0472">Membrane</keyword>
<evidence type="ECO:0008006" key="5">
    <source>
        <dbReference type="Google" id="ProtNLM"/>
    </source>
</evidence>
<evidence type="ECO:0000256" key="1">
    <source>
        <dbReference type="SAM" id="MobiDB-lite"/>
    </source>
</evidence>
<dbReference type="RefSeq" id="WP_159525629.1">
    <property type="nucleotide sequence ID" value="NZ_WUUU01000026.1"/>
</dbReference>
<keyword evidence="4" id="KW-1185">Reference proteome</keyword>
<feature type="transmembrane region" description="Helical" evidence="2">
    <location>
        <begin position="117"/>
        <end position="135"/>
    </location>
</feature>
<evidence type="ECO:0000256" key="2">
    <source>
        <dbReference type="SAM" id="Phobius"/>
    </source>
</evidence>